<dbReference type="SUPFAM" id="SSF54928">
    <property type="entry name" value="RNA-binding domain, RBD"/>
    <property type="match status" value="2"/>
</dbReference>
<evidence type="ECO:0000313" key="7">
    <source>
        <dbReference type="Proteomes" id="UP000747399"/>
    </source>
</evidence>
<organism evidence="6 7">
    <name type="scientific">Volvox africanus</name>
    <dbReference type="NCBI Taxonomy" id="51714"/>
    <lineage>
        <taxon>Eukaryota</taxon>
        <taxon>Viridiplantae</taxon>
        <taxon>Chlorophyta</taxon>
        <taxon>core chlorophytes</taxon>
        <taxon>Chlorophyceae</taxon>
        <taxon>CS clade</taxon>
        <taxon>Chlamydomonadales</taxon>
        <taxon>Volvocaceae</taxon>
        <taxon>Volvox</taxon>
    </lineage>
</organism>
<evidence type="ECO:0000313" key="6">
    <source>
        <dbReference type="EMBL" id="GIL66704.1"/>
    </source>
</evidence>
<evidence type="ECO:0000259" key="5">
    <source>
        <dbReference type="PROSITE" id="PS50102"/>
    </source>
</evidence>
<keyword evidence="1" id="KW-0677">Repeat</keyword>
<evidence type="ECO:0000256" key="3">
    <source>
        <dbReference type="PROSITE-ProRule" id="PRU00176"/>
    </source>
</evidence>
<proteinExistence type="predicted"/>
<keyword evidence="7" id="KW-1185">Reference proteome</keyword>
<dbReference type="GO" id="GO:0003723">
    <property type="term" value="F:RNA binding"/>
    <property type="evidence" value="ECO:0007669"/>
    <property type="project" value="UniProtKB-UniRule"/>
</dbReference>
<dbReference type="AlphaFoldDB" id="A0A8J4BQZ6"/>
<name>A0A8J4BQZ6_9CHLO</name>
<dbReference type="Pfam" id="PF00076">
    <property type="entry name" value="RRM_1"/>
    <property type="match status" value="2"/>
</dbReference>
<dbReference type="SMART" id="SM00360">
    <property type="entry name" value="RRM"/>
    <property type="match status" value="2"/>
</dbReference>
<dbReference type="Proteomes" id="UP000747399">
    <property type="component" value="Unassembled WGS sequence"/>
</dbReference>
<protein>
    <recommendedName>
        <fullName evidence="5">RRM domain-containing protein</fullName>
    </recommendedName>
</protein>
<dbReference type="PANTHER" id="PTHR23236">
    <property type="entry name" value="EUKARYOTIC TRANSLATION INITIATION FACTOR 4B/4H"/>
    <property type="match status" value="1"/>
</dbReference>
<feature type="compositionally biased region" description="Low complexity" evidence="4">
    <location>
        <begin position="66"/>
        <end position="80"/>
    </location>
</feature>
<evidence type="ECO:0000256" key="4">
    <source>
        <dbReference type="SAM" id="MobiDB-lite"/>
    </source>
</evidence>
<feature type="compositionally biased region" description="Basic and acidic residues" evidence="4">
    <location>
        <begin position="100"/>
        <end position="112"/>
    </location>
</feature>
<accession>A0A8J4BQZ6</accession>
<dbReference type="InterPro" id="IPR000504">
    <property type="entry name" value="RRM_dom"/>
</dbReference>
<feature type="domain" description="RRM" evidence="5">
    <location>
        <begin position="471"/>
        <end position="549"/>
    </location>
</feature>
<evidence type="ECO:0000256" key="1">
    <source>
        <dbReference type="ARBA" id="ARBA00022737"/>
    </source>
</evidence>
<feature type="region of interest" description="Disordered" evidence="4">
    <location>
        <begin position="207"/>
        <end position="322"/>
    </location>
</feature>
<dbReference type="PANTHER" id="PTHR23236:SF119">
    <property type="entry name" value="NUCLEAR RNA-BINDING PROTEIN SART-3"/>
    <property type="match status" value="1"/>
</dbReference>
<sequence>MGKQDKAQAAIVGRVPLVLDGKPLLYPRYSNIEELLNIGKNFKQFEGDTTDNDDAGARPTKKQKRAAAAGGQNGGDQAAGKGYGVVGEDGLTYKQRRQLRRAEERAAKERAAAEAARQAGPTSEEANTKAPESQADVNGNADKKERKKEKDKRARREEDGSEGGAPSTGPTVKGNAREAAKMRAVLGFTAATGGDRDLQFAALAGSAAVAGTAGTEDPDTAAAARPPSEKKQKKEKKAEREKKGKHEEVKIGGSCQKRKKSGNDDDSGDEEEKEEKTGQRQEGVTRQAESRHASATGKADGKTEATAGNTKQPNGPGGGGGGLFSFDFQVQAAVEAEAEARIARLMALDSTKDGFVPRRIWVSGLPHEFDEETIREYWGYCGEVESMHLLTFPDSGNFNGTAYITFKTQDAYEAALACNGEMLEGRALRVEKCKAAAELKGKARASTVAAAASGDKGAGGSSGKERVAGYPVAYCGNVAFEVGVAELQQLFSGAGVVPTQIRLHVDKASGRSKGYAHVHFTNDGDVEKAVALDGTPFHGRKIRVSYAQPKAGEV</sequence>
<gene>
    <name evidence="6" type="ORF">Vafri_20193</name>
</gene>
<dbReference type="InterPro" id="IPR034361">
    <property type="entry name" value="PHIP1_RRM1"/>
</dbReference>
<reference evidence="6" key="1">
    <citation type="journal article" date="2021" name="Proc. Natl. Acad. Sci. U.S.A.">
        <title>Three genomes in the algal genus Volvox reveal the fate of a haploid sex-determining region after a transition to homothallism.</title>
        <authorList>
            <person name="Yamamoto K."/>
            <person name="Hamaji T."/>
            <person name="Kawai-Toyooka H."/>
            <person name="Matsuzaki R."/>
            <person name="Takahashi F."/>
            <person name="Nishimura Y."/>
            <person name="Kawachi M."/>
            <person name="Noguchi H."/>
            <person name="Minakuchi Y."/>
            <person name="Umen J.G."/>
            <person name="Toyoda A."/>
            <person name="Nozaki H."/>
        </authorList>
    </citation>
    <scope>NUCLEOTIDE SEQUENCE</scope>
    <source>
        <strain evidence="6">NIES-3780</strain>
    </source>
</reference>
<comment type="caution">
    <text evidence="6">The sequence shown here is derived from an EMBL/GenBank/DDBJ whole genome shotgun (WGS) entry which is preliminary data.</text>
</comment>
<dbReference type="InterPro" id="IPR035979">
    <property type="entry name" value="RBD_domain_sf"/>
</dbReference>
<dbReference type="InterPro" id="IPR012677">
    <property type="entry name" value="Nucleotide-bd_a/b_plait_sf"/>
</dbReference>
<dbReference type="EMBL" id="BNCO01000089">
    <property type="protein sequence ID" value="GIL66704.1"/>
    <property type="molecule type" value="Genomic_DNA"/>
</dbReference>
<feature type="compositionally biased region" description="Basic and acidic residues" evidence="4">
    <location>
        <begin position="227"/>
        <end position="250"/>
    </location>
</feature>
<feature type="region of interest" description="Disordered" evidence="4">
    <location>
        <begin position="46"/>
        <end position="176"/>
    </location>
</feature>
<keyword evidence="2 3" id="KW-0694">RNA-binding</keyword>
<feature type="domain" description="RRM" evidence="5">
    <location>
        <begin position="358"/>
        <end position="435"/>
    </location>
</feature>
<evidence type="ECO:0000256" key="2">
    <source>
        <dbReference type="ARBA" id="ARBA00022884"/>
    </source>
</evidence>
<dbReference type="Gene3D" id="3.30.70.330">
    <property type="match status" value="2"/>
</dbReference>
<dbReference type="CDD" id="cd12271">
    <property type="entry name" value="RRM1_PHIP1"/>
    <property type="match status" value="1"/>
</dbReference>
<dbReference type="PROSITE" id="PS50102">
    <property type="entry name" value="RRM"/>
    <property type="match status" value="2"/>
</dbReference>
<feature type="compositionally biased region" description="Acidic residues" evidence="4">
    <location>
        <begin position="264"/>
        <end position="273"/>
    </location>
</feature>